<sequence>MFRWIVWLLIVANTASSLTANTAKLGMYCFHECYIYNFQSKGDIFAFQHISNNFHVLNLENVLMKRVRQRILERLPPFVDTLKIGNSNQLKWISVPQALRNLHIRYSGLRRIDIAANSSLSIFHIFSSDKLMKVPPAIKNAPKLQYLRLRECGLRKIDLAIFCNHAYLSELLLDSNKIRYIVNTSKNNCTFYNSFTRLVMSQNMLTTVNVELFNVFVNLRSLDLQMNRITSLSGRLVARFLEEFGVDSNKLEHVDLCGWDVPLMDTVAFASNDLTTLPKCLNNWTSVSKLFLEHNKLTNFSIESVAGWNNLTRLSLSCNKLTDIVLSSVHFPKNLEFLIIDQNYLSTLDLSFIPVQSLRVSVNFNLISSFDVNNTSPNVTRLSMMGNSVDCSWETGLEQLYGECIRHHAFTLEPNQQANICIAQKAKRMIYLYI</sequence>
<dbReference type="InterPro" id="IPR050333">
    <property type="entry name" value="SLRP"/>
</dbReference>
<dbReference type="VEuPathDB" id="VectorBase:AGAMI1_010513"/>
<dbReference type="Proteomes" id="UP000007062">
    <property type="component" value="Chromosome 3R"/>
</dbReference>
<dbReference type="InterPro" id="IPR001611">
    <property type="entry name" value="Leu-rich_rpt"/>
</dbReference>
<reference evidence="4 5" key="2">
    <citation type="journal article" date="2004" name="Trends Parasitol.">
        <title>The Anopheles gambiae genome: an update.</title>
        <authorList>
            <person name="Mongin E."/>
            <person name="Louis C."/>
            <person name="Holt R.A."/>
            <person name="Birney E."/>
            <person name="Collins F.H."/>
        </authorList>
    </citation>
    <scope>NUCLEOTIDE SEQUENCE [LARGE SCALE GENOMIC DNA]</scope>
    <source>
        <strain evidence="4 5">PEST</strain>
    </source>
</reference>
<dbReference type="SUPFAM" id="SSF52058">
    <property type="entry name" value="L domain-like"/>
    <property type="match status" value="1"/>
</dbReference>
<dbReference type="PANTHER" id="PTHR45712">
    <property type="entry name" value="AGAP008170-PA"/>
    <property type="match status" value="1"/>
</dbReference>
<dbReference type="EMBL" id="AAAB01008944">
    <property type="status" value="NOT_ANNOTATED_CDS"/>
    <property type="molecule type" value="Genomic_DNA"/>
</dbReference>
<feature type="chain" id="PRO_5037064717" evidence="3">
    <location>
        <begin position="18"/>
        <end position="434"/>
    </location>
</feature>
<keyword evidence="5" id="KW-1185">Reference proteome</keyword>
<protein>
    <submittedName>
        <fullName evidence="4">Uncharacterized protein</fullName>
    </submittedName>
</protein>
<keyword evidence="3" id="KW-0732">Signal</keyword>
<accession>A0A903XYB8</accession>
<evidence type="ECO:0000313" key="4">
    <source>
        <dbReference type="EnsemblMetazoa" id="AGAP029882-PA"/>
    </source>
</evidence>
<evidence type="ECO:0000256" key="2">
    <source>
        <dbReference type="ARBA" id="ARBA00022737"/>
    </source>
</evidence>
<reference evidence="4" key="3">
    <citation type="submission" date="2022-10" db="UniProtKB">
        <authorList>
            <consortium name="EnsemblMetazoa"/>
        </authorList>
    </citation>
    <scope>IDENTIFICATION</scope>
    <source>
        <strain evidence="4">PEST</strain>
    </source>
</reference>
<dbReference type="Pfam" id="PF13855">
    <property type="entry name" value="LRR_8"/>
    <property type="match status" value="1"/>
</dbReference>
<evidence type="ECO:0000256" key="1">
    <source>
        <dbReference type="ARBA" id="ARBA00022614"/>
    </source>
</evidence>
<evidence type="ECO:0000313" key="5">
    <source>
        <dbReference type="Proteomes" id="UP000007062"/>
    </source>
</evidence>
<keyword evidence="2" id="KW-0677">Repeat</keyword>
<dbReference type="PROSITE" id="PS51450">
    <property type="entry name" value="LRR"/>
    <property type="match status" value="1"/>
</dbReference>
<dbReference type="AlphaFoldDB" id="A0A903XYB8"/>
<dbReference type="PANTHER" id="PTHR45712:SF22">
    <property type="entry name" value="INSULIN-LIKE GROWTH FACTOR-BINDING PROTEIN COMPLEX ACID LABILE SUBUNIT"/>
    <property type="match status" value="1"/>
</dbReference>
<feature type="signal peptide" evidence="3">
    <location>
        <begin position="1"/>
        <end position="17"/>
    </location>
</feature>
<reference evidence="4 5" key="1">
    <citation type="journal article" date="2002" name="Science">
        <title>The genome sequence of the malaria mosquito Anopheles gambiae.</title>
        <authorList>
            <person name="Holt R.A."/>
            <person name="Subramanian G.M."/>
            <person name="Halpern A."/>
            <person name="Sutton G.G."/>
            <person name="Charlab R."/>
            <person name="Nusskern D.R."/>
            <person name="Wincker P."/>
            <person name="Clark A.G."/>
            <person name="Ribeiro J.M."/>
            <person name="Wides R."/>
            <person name="Salzberg S.L."/>
            <person name="Loftus B."/>
            <person name="Yandell M."/>
            <person name="Majoros W.H."/>
            <person name="Rusch D.B."/>
            <person name="Lai Z."/>
            <person name="Kraft C.L."/>
            <person name="Abril J.F."/>
            <person name="Anthouard V."/>
            <person name="Arensburger P."/>
            <person name="Atkinson P.W."/>
            <person name="Baden H."/>
            <person name="de Berardinis V."/>
            <person name="Baldwin D."/>
            <person name="Benes V."/>
            <person name="Biedler J."/>
            <person name="Blass C."/>
            <person name="Bolanos R."/>
            <person name="Boscus D."/>
            <person name="Barnstead M."/>
            <person name="Cai S."/>
            <person name="Center A."/>
            <person name="Chaturverdi K."/>
            <person name="Christophides G.K."/>
            <person name="Chrystal M.A."/>
            <person name="Clamp M."/>
            <person name="Cravchik A."/>
            <person name="Curwen V."/>
            <person name="Dana A."/>
            <person name="Delcher A."/>
            <person name="Dew I."/>
            <person name="Evans C.A."/>
            <person name="Flanigan M."/>
            <person name="Grundschober-Freimoser A."/>
            <person name="Friedli L."/>
            <person name="Gu Z."/>
            <person name="Guan P."/>
            <person name="Guigo R."/>
            <person name="Hillenmeyer M.E."/>
            <person name="Hladun S.L."/>
            <person name="Hogan J.R."/>
            <person name="Hong Y.S."/>
            <person name="Hoover J."/>
            <person name="Jaillon O."/>
            <person name="Ke Z."/>
            <person name="Kodira C."/>
            <person name="Kokoza E."/>
            <person name="Koutsos A."/>
            <person name="Letunic I."/>
            <person name="Levitsky A."/>
            <person name="Liang Y."/>
            <person name="Lin J.J."/>
            <person name="Lobo N.F."/>
            <person name="Lopez J.R."/>
            <person name="Malek J.A."/>
            <person name="McIntosh T.C."/>
            <person name="Meister S."/>
            <person name="Miller J."/>
            <person name="Mobarry C."/>
            <person name="Mongin E."/>
            <person name="Murphy S.D."/>
            <person name="O'Brochta D.A."/>
            <person name="Pfannkoch C."/>
            <person name="Qi R."/>
            <person name="Regier M.A."/>
            <person name="Remington K."/>
            <person name="Shao H."/>
            <person name="Sharakhova M.V."/>
            <person name="Sitter C.D."/>
            <person name="Shetty J."/>
            <person name="Smith T.J."/>
            <person name="Strong R."/>
            <person name="Sun J."/>
            <person name="Thomasova D."/>
            <person name="Ton L.Q."/>
            <person name="Topalis P."/>
            <person name="Tu Z."/>
            <person name="Unger M.F."/>
            <person name="Walenz B."/>
            <person name="Wang A."/>
            <person name="Wang J."/>
            <person name="Wang M."/>
            <person name="Wang X."/>
            <person name="Woodford K.J."/>
            <person name="Wortman J.R."/>
            <person name="Wu M."/>
            <person name="Yao A."/>
            <person name="Zdobnov E.M."/>
            <person name="Zhang H."/>
            <person name="Zhao Q."/>
            <person name="Zhao S."/>
            <person name="Zhu S.C."/>
            <person name="Zhimulev I."/>
            <person name="Coluzzi M."/>
            <person name="della Torre A."/>
            <person name="Roth C.W."/>
            <person name="Louis C."/>
            <person name="Kalush F."/>
            <person name="Mural R.J."/>
            <person name="Myers E.W."/>
            <person name="Adams M.D."/>
            <person name="Smith H.O."/>
            <person name="Broder S."/>
            <person name="Gardner M.J."/>
            <person name="Fraser C.M."/>
            <person name="Birney E."/>
            <person name="Bork P."/>
            <person name="Brey P.T."/>
            <person name="Venter J.C."/>
            <person name="Weissenbach J."/>
            <person name="Kafatos F.C."/>
            <person name="Collins F.H."/>
            <person name="Hoffman S.L."/>
        </authorList>
    </citation>
    <scope>NUCLEOTIDE SEQUENCE [LARGE SCALE GENOMIC DNA]</scope>
    <source>
        <strain evidence="4 5">PEST</strain>
    </source>
</reference>
<evidence type="ECO:0000256" key="3">
    <source>
        <dbReference type="SAM" id="SignalP"/>
    </source>
</evidence>
<keyword evidence="1" id="KW-0433">Leucine-rich repeat</keyword>
<name>A0A903XYB8_ANOGA</name>
<organism evidence="4 5">
    <name type="scientific">Anopheles gambiae</name>
    <name type="common">African malaria mosquito</name>
    <dbReference type="NCBI Taxonomy" id="7165"/>
    <lineage>
        <taxon>Eukaryota</taxon>
        <taxon>Metazoa</taxon>
        <taxon>Ecdysozoa</taxon>
        <taxon>Arthropoda</taxon>
        <taxon>Hexapoda</taxon>
        <taxon>Insecta</taxon>
        <taxon>Pterygota</taxon>
        <taxon>Neoptera</taxon>
        <taxon>Endopterygota</taxon>
        <taxon>Diptera</taxon>
        <taxon>Nematocera</taxon>
        <taxon>Culicoidea</taxon>
        <taxon>Culicidae</taxon>
        <taxon>Anophelinae</taxon>
        <taxon>Anopheles</taxon>
    </lineage>
</organism>
<dbReference type="Gene3D" id="3.80.10.10">
    <property type="entry name" value="Ribonuclease Inhibitor"/>
    <property type="match status" value="2"/>
</dbReference>
<dbReference type="EnsemblMetazoa" id="AGAP029882-RA">
    <property type="protein sequence ID" value="AGAP029882-PA"/>
    <property type="gene ID" value="AGAP029882"/>
</dbReference>
<dbReference type="InterPro" id="IPR032675">
    <property type="entry name" value="LRR_dom_sf"/>
</dbReference>
<dbReference type="GO" id="GO:0005615">
    <property type="term" value="C:extracellular space"/>
    <property type="evidence" value="ECO:0000318"/>
    <property type="project" value="GO_Central"/>
</dbReference>
<proteinExistence type="predicted"/>